<dbReference type="RefSeq" id="WP_008711738.1">
    <property type="nucleotide sequence ID" value="NZ_CABKQM010000008.1"/>
</dbReference>
<feature type="transmembrane region" description="Helical" evidence="1">
    <location>
        <begin position="53"/>
        <end position="76"/>
    </location>
</feature>
<dbReference type="EMBL" id="JANFYT010000014">
    <property type="protein sequence ID" value="MCQ4814323.1"/>
    <property type="molecule type" value="Genomic_DNA"/>
</dbReference>
<keyword evidence="2" id="KW-0969">Cilium</keyword>
<sequence length="78" mass="8520">MFELFKNVPSVNIQAFVALGLFGVSLLLARMVVNIQSGKWPGSATWVLYLRMVLGFTFAASIGLGIYCFAGIDILFSK</sequence>
<evidence type="ECO:0000313" key="3">
    <source>
        <dbReference type="Proteomes" id="UP001205919"/>
    </source>
</evidence>
<dbReference type="AlphaFoldDB" id="A0AAW5K719"/>
<keyword evidence="1" id="KW-0472">Membrane</keyword>
<dbReference type="GeneID" id="95756262"/>
<evidence type="ECO:0000313" key="2">
    <source>
        <dbReference type="EMBL" id="MCQ4814323.1"/>
    </source>
</evidence>
<reference evidence="2 3" key="1">
    <citation type="submission" date="2022-06" db="EMBL/GenBank/DDBJ databases">
        <title>Isolation of gut microbiota from human fecal samples.</title>
        <authorList>
            <person name="Pamer E.G."/>
            <person name="Barat B."/>
            <person name="Waligurski E."/>
            <person name="Medina S."/>
            <person name="Paddock L."/>
            <person name="Mostad J."/>
        </authorList>
    </citation>
    <scope>NUCLEOTIDE SEQUENCE [LARGE SCALE GENOMIC DNA]</scope>
    <source>
        <strain evidence="2 3">DFI.9.90</strain>
    </source>
</reference>
<comment type="caution">
    <text evidence="2">The sequence shown here is derived from an EMBL/GenBank/DDBJ whole genome shotgun (WGS) entry which is preliminary data.</text>
</comment>
<evidence type="ECO:0000256" key="1">
    <source>
        <dbReference type="SAM" id="Phobius"/>
    </source>
</evidence>
<name>A0AAW5K719_9BACT</name>
<feature type="transmembrane region" description="Helical" evidence="1">
    <location>
        <begin position="12"/>
        <end position="33"/>
    </location>
</feature>
<keyword evidence="3" id="KW-1185">Reference proteome</keyword>
<keyword evidence="1" id="KW-0812">Transmembrane</keyword>
<keyword evidence="2" id="KW-0966">Cell projection</keyword>
<keyword evidence="1" id="KW-1133">Transmembrane helix</keyword>
<proteinExistence type="predicted"/>
<keyword evidence="2" id="KW-0282">Flagellum</keyword>
<organism evidence="2 3">
    <name type="scientific">Cloacibacillus evryensis</name>
    <dbReference type="NCBI Taxonomy" id="508460"/>
    <lineage>
        <taxon>Bacteria</taxon>
        <taxon>Thermotogati</taxon>
        <taxon>Synergistota</taxon>
        <taxon>Synergistia</taxon>
        <taxon>Synergistales</taxon>
        <taxon>Synergistaceae</taxon>
        <taxon>Cloacibacillus</taxon>
    </lineage>
</organism>
<accession>A0AAW5K719</accession>
<protein>
    <submittedName>
        <fullName evidence="2">Flagellar biosynthesis protein FliR</fullName>
    </submittedName>
</protein>
<dbReference type="Proteomes" id="UP001205919">
    <property type="component" value="Unassembled WGS sequence"/>
</dbReference>
<gene>
    <name evidence="2" type="ORF">NE630_07745</name>
</gene>